<reference evidence="1 2" key="1">
    <citation type="submission" date="2013-08" db="EMBL/GenBank/DDBJ databases">
        <title>Genome of Pontibacillus chungwhensis.</title>
        <authorList>
            <person name="Wang Q."/>
            <person name="Wang G."/>
        </authorList>
    </citation>
    <scope>NUCLEOTIDE SEQUENCE [LARGE SCALE GENOMIC DNA]</scope>
    <source>
        <strain evidence="1 2">BH030062</strain>
    </source>
</reference>
<evidence type="ECO:0000313" key="1">
    <source>
        <dbReference type="EMBL" id="KGP90644.1"/>
    </source>
</evidence>
<keyword evidence="2" id="KW-1185">Reference proteome</keyword>
<gene>
    <name evidence="1" type="ORF">N780_03750</name>
</gene>
<dbReference type="AlphaFoldDB" id="A0A0A2URS7"/>
<comment type="caution">
    <text evidence="1">The sequence shown here is derived from an EMBL/GenBank/DDBJ whole genome shotgun (WGS) entry which is preliminary data.</text>
</comment>
<accession>A0A0A2URS7</accession>
<name>A0A0A2URS7_9BACI</name>
<proteinExistence type="predicted"/>
<dbReference type="Proteomes" id="UP000030153">
    <property type="component" value="Unassembled WGS sequence"/>
</dbReference>
<organism evidence="1 2">
    <name type="scientific">Pontibacillus chungwhensis BH030062</name>
    <dbReference type="NCBI Taxonomy" id="1385513"/>
    <lineage>
        <taxon>Bacteria</taxon>
        <taxon>Bacillati</taxon>
        <taxon>Bacillota</taxon>
        <taxon>Bacilli</taxon>
        <taxon>Bacillales</taxon>
        <taxon>Bacillaceae</taxon>
        <taxon>Pontibacillus</taxon>
    </lineage>
</organism>
<sequence length="108" mass="12388">MKNNQWWSMFNTKKQPMWMGLFGKRKRSRGPMVMSVLGVMATMVSAAFYGIARGRQDEGTNQNEPMRKYAGKIQEYMKRADSRPSGAAFAEFADEIMPDANKKPEEKK</sequence>
<evidence type="ECO:0000313" key="2">
    <source>
        <dbReference type="Proteomes" id="UP000030153"/>
    </source>
</evidence>
<dbReference type="RefSeq" id="WP_036785142.1">
    <property type="nucleotide sequence ID" value="NZ_AVBG01000011.1"/>
</dbReference>
<protein>
    <submittedName>
        <fullName evidence="1">Uncharacterized protein</fullName>
    </submittedName>
</protein>
<dbReference type="EMBL" id="AVBG01000011">
    <property type="protein sequence ID" value="KGP90644.1"/>
    <property type="molecule type" value="Genomic_DNA"/>
</dbReference>